<dbReference type="EMBL" id="JACEIK010004133">
    <property type="protein sequence ID" value="MCD9644381.1"/>
    <property type="molecule type" value="Genomic_DNA"/>
</dbReference>
<feature type="compositionally biased region" description="Polar residues" evidence="1">
    <location>
        <begin position="1"/>
        <end position="20"/>
    </location>
</feature>
<evidence type="ECO:0000256" key="1">
    <source>
        <dbReference type="SAM" id="MobiDB-lite"/>
    </source>
</evidence>
<protein>
    <submittedName>
        <fullName evidence="2">Uncharacterized protein</fullName>
    </submittedName>
</protein>
<gene>
    <name evidence="2" type="ORF">HAX54_032579</name>
</gene>
<reference evidence="2 3" key="1">
    <citation type="journal article" date="2021" name="BMC Genomics">
        <title>Datura genome reveals duplications of psychoactive alkaloid biosynthetic genes and high mutation rate following tissue culture.</title>
        <authorList>
            <person name="Rajewski A."/>
            <person name="Carter-House D."/>
            <person name="Stajich J."/>
            <person name="Litt A."/>
        </authorList>
    </citation>
    <scope>NUCLEOTIDE SEQUENCE [LARGE SCALE GENOMIC DNA]</scope>
    <source>
        <strain evidence="2">AR-01</strain>
    </source>
</reference>
<organism evidence="2 3">
    <name type="scientific">Datura stramonium</name>
    <name type="common">Jimsonweed</name>
    <name type="synonym">Common thornapple</name>
    <dbReference type="NCBI Taxonomy" id="4076"/>
    <lineage>
        <taxon>Eukaryota</taxon>
        <taxon>Viridiplantae</taxon>
        <taxon>Streptophyta</taxon>
        <taxon>Embryophyta</taxon>
        <taxon>Tracheophyta</taxon>
        <taxon>Spermatophyta</taxon>
        <taxon>Magnoliopsida</taxon>
        <taxon>eudicotyledons</taxon>
        <taxon>Gunneridae</taxon>
        <taxon>Pentapetalae</taxon>
        <taxon>asterids</taxon>
        <taxon>lamiids</taxon>
        <taxon>Solanales</taxon>
        <taxon>Solanaceae</taxon>
        <taxon>Solanoideae</taxon>
        <taxon>Datureae</taxon>
        <taxon>Datura</taxon>
    </lineage>
</organism>
<name>A0ABS8VAY9_DATST</name>
<proteinExistence type="predicted"/>
<accession>A0ABS8VAY9</accession>
<feature type="region of interest" description="Disordered" evidence="1">
    <location>
        <begin position="1"/>
        <end position="90"/>
    </location>
</feature>
<feature type="compositionally biased region" description="Polar residues" evidence="1">
    <location>
        <begin position="29"/>
        <end position="64"/>
    </location>
</feature>
<sequence length="101" mass="11213">MIEESNNAYISPNHDNQNHSTESKRSKTRFQQSKCSQQSKHDTNVNVQNLNVPTTEQLQNAQVDTSERNGEGVKRGIPAMLDESNDPPDPVFAVCNLNTSG</sequence>
<comment type="caution">
    <text evidence="2">The sequence shown here is derived from an EMBL/GenBank/DDBJ whole genome shotgun (WGS) entry which is preliminary data.</text>
</comment>
<evidence type="ECO:0000313" key="2">
    <source>
        <dbReference type="EMBL" id="MCD9644381.1"/>
    </source>
</evidence>
<keyword evidence="3" id="KW-1185">Reference proteome</keyword>
<feature type="compositionally biased region" description="Basic and acidic residues" evidence="1">
    <location>
        <begin position="65"/>
        <end position="74"/>
    </location>
</feature>
<evidence type="ECO:0000313" key="3">
    <source>
        <dbReference type="Proteomes" id="UP000823775"/>
    </source>
</evidence>
<dbReference type="Proteomes" id="UP000823775">
    <property type="component" value="Unassembled WGS sequence"/>
</dbReference>